<dbReference type="RefSeq" id="WP_138646300.1">
    <property type="nucleotide sequence ID" value="NZ_VCKW01000085.1"/>
</dbReference>
<dbReference type="AlphaFoldDB" id="A0A5C4JAK1"/>
<feature type="signal peptide" evidence="1">
    <location>
        <begin position="1"/>
        <end position="30"/>
    </location>
</feature>
<organism evidence="2 3">
    <name type="scientific">Actinomadura soli</name>
    <dbReference type="NCBI Taxonomy" id="2508997"/>
    <lineage>
        <taxon>Bacteria</taxon>
        <taxon>Bacillati</taxon>
        <taxon>Actinomycetota</taxon>
        <taxon>Actinomycetes</taxon>
        <taxon>Streptosporangiales</taxon>
        <taxon>Thermomonosporaceae</taxon>
        <taxon>Actinomadura</taxon>
    </lineage>
</organism>
<reference evidence="2 3" key="1">
    <citation type="submission" date="2019-05" db="EMBL/GenBank/DDBJ databases">
        <title>Draft genome sequence of Actinomadura sp. 14C53.</title>
        <authorList>
            <person name="Saricaoglu S."/>
            <person name="Isik K."/>
        </authorList>
    </citation>
    <scope>NUCLEOTIDE SEQUENCE [LARGE SCALE GENOMIC DNA]</scope>
    <source>
        <strain evidence="2 3">14C53</strain>
    </source>
</reference>
<dbReference type="EMBL" id="VCKW01000085">
    <property type="protein sequence ID" value="TMQ99258.1"/>
    <property type="molecule type" value="Genomic_DNA"/>
</dbReference>
<protein>
    <submittedName>
        <fullName evidence="2">Uncharacterized protein</fullName>
    </submittedName>
</protein>
<dbReference type="Proteomes" id="UP000309174">
    <property type="component" value="Unassembled WGS sequence"/>
</dbReference>
<evidence type="ECO:0000313" key="3">
    <source>
        <dbReference type="Proteomes" id="UP000309174"/>
    </source>
</evidence>
<evidence type="ECO:0000313" key="2">
    <source>
        <dbReference type="EMBL" id="TMQ99258.1"/>
    </source>
</evidence>
<keyword evidence="3" id="KW-1185">Reference proteome</keyword>
<accession>A0A5C4JAK1</accession>
<evidence type="ECO:0000256" key="1">
    <source>
        <dbReference type="SAM" id="SignalP"/>
    </source>
</evidence>
<gene>
    <name evidence="2" type="ORF">ETD83_18065</name>
</gene>
<proteinExistence type="predicted"/>
<comment type="caution">
    <text evidence="2">The sequence shown here is derived from an EMBL/GenBank/DDBJ whole genome shotgun (WGS) entry which is preliminary data.</text>
</comment>
<keyword evidence="1" id="KW-0732">Signal</keyword>
<name>A0A5C4JAK1_9ACTN</name>
<dbReference type="OrthoDB" id="2751008at2"/>
<feature type="chain" id="PRO_5022873136" evidence="1">
    <location>
        <begin position="31"/>
        <end position="463"/>
    </location>
</feature>
<sequence length="463" mass="51095">MRAITQPAVAALAALAAVVALLAGVPSASADPSPSATAGLVITSEAINPVTGTRAPAARTDQLPLTRAQVEREAARAGARHEANADDFLPAGQARARQYDYISPAECQASSEAATTGGWVKNHFAWCKKLATKFQAKSCDASSPPKCVVKGEAYIYFNIIGYGRHETADSPTATDRHMNYTLTMVKIDGEWGVMTRPDVKYTLAIKCWVNDPNNCKAPDTNGDTRTKAGWTADKDAYSEFLSPAKPPHKDHGEQLIYADTTAISYAELAGFPNDDNEQPMTNIRFDSAWYDSTYGKRGSIFTKSQAWLSFNRAANSGYKEVADHLWTALNRAKETKPPFSDKQIPGGSWDDPIRRLAPELNATTKSNEGKNRYWSKKACDTYFKGWDDLKGPDGKPIQQCDEFPFASTYDGAAKFDWDGAQYKDMFSARPVHRDDNNAAGTVLRLWYHWDRMVDKDPFFIKVQ</sequence>